<proteinExistence type="predicted"/>
<dbReference type="EMBL" id="JAUSZI010000002">
    <property type="protein sequence ID" value="MDQ1026176.1"/>
    <property type="molecule type" value="Genomic_DNA"/>
</dbReference>
<sequence>MGEQRNRAADPGRDTGRTVALPDLTDVDLRTLRAMDDPGLVAAVDQVLKSSREFGQIWYVGSEGGQRTFPVTGGLPSEEGQG</sequence>
<comment type="caution">
    <text evidence="1">The sequence shown here is derived from an EMBL/GenBank/DDBJ whole genome shotgun (WGS) entry which is preliminary data.</text>
</comment>
<accession>A0ABU0SRJ2</accession>
<evidence type="ECO:0000313" key="1">
    <source>
        <dbReference type="EMBL" id="MDQ1026176.1"/>
    </source>
</evidence>
<name>A0ABU0SRJ2_9ACTN</name>
<protein>
    <submittedName>
        <fullName evidence="1">FXSXX-COOH protein</fullName>
    </submittedName>
</protein>
<dbReference type="Proteomes" id="UP001230328">
    <property type="component" value="Unassembled WGS sequence"/>
</dbReference>
<reference evidence="1 2" key="1">
    <citation type="submission" date="2023-07" db="EMBL/GenBank/DDBJ databases">
        <title>Comparative genomics of wheat-associated soil bacteria to identify genetic determinants of phenazine resistance.</title>
        <authorList>
            <person name="Mouncey N."/>
        </authorList>
    </citation>
    <scope>NUCLEOTIDE SEQUENCE [LARGE SCALE GENOMIC DNA]</scope>
    <source>
        <strain evidence="1 2">V2I4</strain>
    </source>
</reference>
<gene>
    <name evidence="1" type="ORF">QF035_003758</name>
</gene>
<keyword evidence="2" id="KW-1185">Reference proteome</keyword>
<organism evidence="1 2">
    <name type="scientific">Streptomyces umbrinus</name>
    <dbReference type="NCBI Taxonomy" id="67370"/>
    <lineage>
        <taxon>Bacteria</taxon>
        <taxon>Bacillati</taxon>
        <taxon>Actinomycetota</taxon>
        <taxon>Actinomycetes</taxon>
        <taxon>Kitasatosporales</taxon>
        <taxon>Streptomycetaceae</taxon>
        <taxon>Streptomyces</taxon>
        <taxon>Streptomyces phaeochromogenes group</taxon>
    </lineage>
</organism>
<evidence type="ECO:0000313" key="2">
    <source>
        <dbReference type="Proteomes" id="UP001230328"/>
    </source>
</evidence>